<keyword evidence="1" id="KW-1133">Transmembrane helix</keyword>
<sequence>MVDKLRDTWRVVLVWILSLFYVMVAYGSFAFQWWPRFKPLWWLDVTFGALTKWMFGS</sequence>
<gene>
    <name evidence="2" type="ORF">Heshes_26480</name>
</gene>
<evidence type="ECO:0000313" key="2">
    <source>
        <dbReference type="EMBL" id="GLV14963.1"/>
    </source>
</evidence>
<organism evidence="2 3">
    <name type="scientific">Alicyclobacillus hesperidum</name>
    <dbReference type="NCBI Taxonomy" id="89784"/>
    <lineage>
        <taxon>Bacteria</taxon>
        <taxon>Bacillati</taxon>
        <taxon>Bacillota</taxon>
        <taxon>Bacilli</taxon>
        <taxon>Bacillales</taxon>
        <taxon>Alicyclobacillaceae</taxon>
        <taxon>Alicyclobacillus</taxon>
    </lineage>
</organism>
<evidence type="ECO:0000256" key="1">
    <source>
        <dbReference type="SAM" id="Phobius"/>
    </source>
</evidence>
<comment type="caution">
    <text evidence="2">The sequence shown here is derived from an EMBL/GenBank/DDBJ whole genome shotgun (WGS) entry which is preliminary data.</text>
</comment>
<feature type="transmembrane region" description="Helical" evidence="1">
    <location>
        <begin position="12"/>
        <end position="34"/>
    </location>
</feature>
<evidence type="ECO:0000313" key="3">
    <source>
        <dbReference type="Proteomes" id="UP001157137"/>
    </source>
</evidence>
<dbReference type="EMBL" id="BSRA01000022">
    <property type="protein sequence ID" value="GLV14963.1"/>
    <property type="molecule type" value="Genomic_DNA"/>
</dbReference>
<keyword evidence="1" id="KW-0812">Transmembrane</keyword>
<keyword evidence="1" id="KW-0472">Membrane</keyword>
<proteinExistence type="predicted"/>
<protein>
    <submittedName>
        <fullName evidence="2">Uncharacterized protein</fullName>
    </submittedName>
</protein>
<name>A0AA37X558_9BACL</name>
<dbReference type="AlphaFoldDB" id="A0AA37X558"/>
<accession>A0AA37X558</accession>
<reference evidence="2" key="1">
    <citation type="submission" date="2023-02" db="EMBL/GenBank/DDBJ databases">
        <title>Proposal of a novel subspecies: Alicyclobacillus hesperidum subspecies aegle.</title>
        <authorList>
            <person name="Goto K."/>
            <person name="Fujii T."/>
            <person name="Yasui K."/>
            <person name="Mochida K."/>
            <person name="Kato-Tanaka Y."/>
            <person name="Morohoshi S."/>
            <person name="An S.Y."/>
            <person name="Kasai H."/>
            <person name="Yokota A."/>
        </authorList>
    </citation>
    <scope>NUCLEOTIDE SEQUENCE</scope>
    <source>
        <strain evidence="2">DSM 12766</strain>
    </source>
</reference>
<dbReference type="Proteomes" id="UP001157137">
    <property type="component" value="Unassembled WGS sequence"/>
</dbReference>